<dbReference type="Pfam" id="PF13574">
    <property type="entry name" value="Reprolysin_2"/>
    <property type="match status" value="1"/>
</dbReference>
<dbReference type="Gene3D" id="3.40.390.10">
    <property type="entry name" value="Collagenase (Catalytic Domain)"/>
    <property type="match status" value="1"/>
</dbReference>
<accession>A0A8C5SZY7</accession>
<keyword evidence="1" id="KW-0862">Zinc</keyword>
<dbReference type="GO" id="GO:0004222">
    <property type="term" value="F:metalloendopeptidase activity"/>
    <property type="evidence" value="ECO:0007669"/>
    <property type="project" value="InterPro"/>
</dbReference>
<reference evidence="3" key="1">
    <citation type="submission" date="2025-08" db="UniProtKB">
        <authorList>
            <consortium name="Ensembl"/>
        </authorList>
    </citation>
    <scope>IDENTIFICATION</scope>
</reference>
<dbReference type="AlphaFoldDB" id="A0A8C5SZY7"/>
<feature type="domain" description="Peptidase M12B" evidence="2">
    <location>
        <begin position="126"/>
        <end position="349"/>
    </location>
</feature>
<dbReference type="PANTHER" id="PTHR45702:SF1">
    <property type="entry name" value="DISINTEGRIN AND METALLOPROTEINASE DOMAIN-CONTAINING PROTEIN 10 ISOFORM X1"/>
    <property type="match status" value="1"/>
</dbReference>
<dbReference type="InterPro" id="IPR051489">
    <property type="entry name" value="ADAM_Metalloproteinase"/>
</dbReference>
<dbReference type="GO" id="GO:0046872">
    <property type="term" value="F:metal ion binding"/>
    <property type="evidence" value="ECO:0007669"/>
    <property type="project" value="UniProtKB-KW"/>
</dbReference>
<proteinExistence type="predicted"/>
<keyword evidence="4" id="KW-1185">Reference proteome</keyword>
<feature type="binding site" evidence="1">
    <location>
        <position position="284"/>
    </location>
    <ligand>
        <name>Zn(2+)</name>
        <dbReference type="ChEBI" id="CHEBI:29105"/>
        <note>catalytic</note>
    </ligand>
</feature>
<dbReference type="InterPro" id="IPR001590">
    <property type="entry name" value="Peptidase_M12B"/>
</dbReference>
<name>A0A8C5SZY7_LATLA</name>
<dbReference type="GO" id="GO:0006509">
    <property type="term" value="P:membrane protein ectodomain proteolysis"/>
    <property type="evidence" value="ECO:0007669"/>
    <property type="project" value="TreeGrafter"/>
</dbReference>
<dbReference type="SUPFAM" id="SSF55486">
    <property type="entry name" value="Metalloproteases ('zincins'), catalytic domain"/>
    <property type="match status" value="1"/>
</dbReference>
<dbReference type="InterPro" id="IPR024079">
    <property type="entry name" value="MetalloPept_cat_dom_sf"/>
</dbReference>
<feature type="binding site" evidence="1">
    <location>
        <position position="290"/>
    </location>
    <ligand>
        <name>Zn(2+)</name>
        <dbReference type="ChEBI" id="CHEBI:29105"/>
        <note>catalytic</note>
    </ligand>
</feature>
<protein>
    <recommendedName>
        <fullName evidence="2">Peptidase M12B domain-containing protein</fullName>
    </recommendedName>
</protein>
<sequence>MKDKKQLFHGDLEIVMNDTSEPADVSFVYSGTLQGEVSSSCHGSIVHGIFEGFIQTQNGTYYIESAAMVKEPPQALSLIYHQRNLVGPVRGGICWFSKLLKISATGSPELANYTHRPRRSLNYSKTSCLLHFQADHLFYQRFGSVEAVIAQIASYVKAVNAIYEAAEFSRIGTIEFKVKTIKIVQEEDPSETPFLSPEMLLMLHSKANWNSYCLSYLLTDRDYSGVLGIAFNGQPDNFGGICSKYQHFQEKEASLNTGLITLQKYGQLLPPRMIHITLAHEFGHSLGAPHDQSKECSRFDFNTSWGKFLMFNYATDGTEFNNDKFSPCSIAYISNVLERKKDRCFMVEQKSMRGGEKGRGGELAPFPSCTSPGHQAASFFFYFWLHARKTAKVFLSLPQTLPEMSL</sequence>
<dbReference type="PROSITE" id="PS50215">
    <property type="entry name" value="ADAM_MEPRO"/>
    <property type="match status" value="1"/>
</dbReference>
<evidence type="ECO:0000259" key="2">
    <source>
        <dbReference type="PROSITE" id="PS50215"/>
    </source>
</evidence>
<organism evidence="3 4">
    <name type="scientific">Laticauda laticaudata</name>
    <name type="common">Blue-ringed sea krait</name>
    <name type="synonym">Blue-lipped sea krait</name>
    <dbReference type="NCBI Taxonomy" id="8630"/>
    <lineage>
        <taxon>Eukaryota</taxon>
        <taxon>Metazoa</taxon>
        <taxon>Chordata</taxon>
        <taxon>Craniata</taxon>
        <taxon>Vertebrata</taxon>
        <taxon>Euteleostomi</taxon>
        <taxon>Lepidosauria</taxon>
        <taxon>Squamata</taxon>
        <taxon>Bifurcata</taxon>
        <taxon>Unidentata</taxon>
        <taxon>Episquamata</taxon>
        <taxon>Toxicofera</taxon>
        <taxon>Serpentes</taxon>
        <taxon>Colubroidea</taxon>
        <taxon>Elapidae</taxon>
        <taxon>Laticaudinae</taxon>
        <taxon>Laticauda</taxon>
    </lineage>
</organism>
<feature type="active site" evidence="1">
    <location>
        <position position="281"/>
    </location>
</feature>
<reference evidence="3" key="2">
    <citation type="submission" date="2025-09" db="UniProtKB">
        <authorList>
            <consortium name="Ensembl"/>
        </authorList>
    </citation>
    <scope>IDENTIFICATION</scope>
</reference>
<keyword evidence="1" id="KW-0479">Metal-binding</keyword>
<comment type="caution">
    <text evidence="1">Lacks conserved residue(s) required for the propagation of feature annotation.</text>
</comment>
<dbReference type="PANTHER" id="PTHR45702">
    <property type="entry name" value="ADAM10/ADAM17 METALLOPEPTIDASE FAMILY MEMBER"/>
    <property type="match status" value="1"/>
</dbReference>
<evidence type="ECO:0000313" key="4">
    <source>
        <dbReference type="Proteomes" id="UP000694406"/>
    </source>
</evidence>
<evidence type="ECO:0000256" key="1">
    <source>
        <dbReference type="PROSITE-ProRule" id="PRU00276"/>
    </source>
</evidence>
<evidence type="ECO:0000313" key="3">
    <source>
        <dbReference type="Ensembl" id="ENSLLTP00000024799.1"/>
    </source>
</evidence>
<dbReference type="GO" id="GO:0007219">
    <property type="term" value="P:Notch signaling pathway"/>
    <property type="evidence" value="ECO:0007669"/>
    <property type="project" value="TreeGrafter"/>
</dbReference>
<dbReference type="Proteomes" id="UP000694406">
    <property type="component" value="Unplaced"/>
</dbReference>
<dbReference type="Ensembl" id="ENSLLTT00000025697.1">
    <property type="protein sequence ID" value="ENSLLTP00000024799.1"/>
    <property type="gene ID" value="ENSLLTG00000018187.1"/>
</dbReference>
<feature type="binding site" evidence="1">
    <location>
        <position position="280"/>
    </location>
    <ligand>
        <name>Zn(2+)</name>
        <dbReference type="ChEBI" id="CHEBI:29105"/>
        <note>catalytic</note>
    </ligand>
</feature>
<dbReference type="GeneTree" id="ENSGT00940000165061"/>
<dbReference type="GO" id="GO:0005886">
    <property type="term" value="C:plasma membrane"/>
    <property type="evidence" value="ECO:0007669"/>
    <property type="project" value="TreeGrafter"/>
</dbReference>